<dbReference type="EMBL" id="JALLPB020000232">
    <property type="protein sequence ID" value="KAL3811817.1"/>
    <property type="molecule type" value="Genomic_DNA"/>
</dbReference>
<feature type="chain" id="PRO_5044855940" evidence="1">
    <location>
        <begin position="19"/>
        <end position="297"/>
    </location>
</feature>
<feature type="signal peptide" evidence="1">
    <location>
        <begin position="1"/>
        <end position="18"/>
    </location>
</feature>
<evidence type="ECO:0000313" key="2">
    <source>
        <dbReference type="EMBL" id="KAL3811817.1"/>
    </source>
</evidence>
<evidence type="ECO:0000256" key="1">
    <source>
        <dbReference type="SAM" id="SignalP"/>
    </source>
</evidence>
<sequence>MKPITGSLLLTAINGITAFVVPHRSVVLSTTMLGLSDYRASVRDRLDVDVNAGGSLAPVGRASPIARARGIIAPSLAEIWDNSSPVIVQGGSLRTWSFANPAIESVQVLLKTEGRPLDADVELWQGPDNTPHKMRVYVEDGALRTFNAVIGTPRGPNTVAIRNIGQLEFPLDAVVRPDMADGLAVSIASVATRSETIQGGSIRTYPFNPTVDSVAVILKTDGRPLNARIELLQGPNNNKQVVELYTEDGLDRPFFAIIETPGAGSVVRVVNSAPLEFPLYASVDAYTIGNYYDWPRL</sequence>
<evidence type="ECO:0000313" key="3">
    <source>
        <dbReference type="Proteomes" id="UP001530377"/>
    </source>
</evidence>
<dbReference type="InterPro" id="IPR057491">
    <property type="entry name" value="DiatomPyrShell"/>
</dbReference>
<keyword evidence="3" id="KW-1185">Reference proteome</keyword>
<name>A0ABD3RFH8_9STRA</name>
<accession>A0ABD3RFH8</accession>
<keyword evidence="1" id="KW-0732">Signal</keyword>
<protein>
    <submittedName>
        <fullName evidence="2">Uncharacterized protein</fullName>
    </submittedName>
</protein>
<dbReference type="Proteomes" id="UP001530377">
    <property type="component" value="Unassembled WGS sequence"/>
</dbReference>
<dbReference type="Pfam" id="PF25192">
    <property type="entry name" value="DiatomPyrShell"/>
    <property type="match status" value="1"/>
</dbReference>
<dbReference type="AlphaFoldDB" id="A0ABD3RFH8"/>
<proteinExistence type="predicted"/>
<organism evidence="2 3">
    <name type="scientific">Cyclostephanos tholiformis</name>
    <dbReference type="NCBI Taxonomy" id="382380"/>
    <lineage>
        <taxon>Eukaryota</taxon>
        <taxon>Sar</taxon>
        <taxon>Stramenopiles</taxon>
        <taxon>Ochrophyta</taxon>
        <taxon>Bacillariophyta</taxon>
        <taxon>Coscinodiscophyceae</taxon>
        <taxon>Thalassiosirophycidae</taxon>
        <taxon>Stephanodiscales</taxon>
        <taxon>Stephanodiscaceae</taxon>
        <taxon>Cyclostephanos</taxon>
    </lineage>
</organism>
<comment type="caution">
    <text evidence="2">The sequence shown here is derived from an EMBL/GenBank/DDBJ whole genome shotgun (WGS) entry which is preliminary data.</text>
</comment>
<gene>
    <name evidence="2" type="ORF">ACHAXA_003542</name>
</gene>
<reference evidence="2 3" key="1">
    <citation type="submission" date="2024-10" db="EMBL/GenBank/DDBJ databases">
        <title>Updated reference genomes for cyclostephanoid diatoms.</title>
        <authorList>
            <person name="Roberts W.R."/>
            <person name="Alverson A.J."/>
        </authorList>
    </citation>
    <scope>NUCLEOTIDE SEQUENCE [LARGE SCALE GENOMIC DNA]</scope>
    <source>
        <strain evidence="2 3">AJA228-03</strain>
    </source>
</reference>